<evidence type="ECO:0000313" key="8">
    <source>
        <dbReference type="Proteomes" id="UP000460949"/>
    </source>
</evidence>
<evidence type="ECO:0000256" key="2">
    <source>
        <dbReference type="ARBA" id="ARBA00022692"/>
    </source>
</evidence>
<feature type="transmembrane region" description="Helical" evidence="5">
    <location>
        <begin position="302"/>
        <end position="320"/>
    </location>
</feature>
<gene>
    <name evidence="7" type="ORF">GLW04_13435</name>
</gene>
<feature type="transmembrane region" description="Helical" evidence="5">
    <location>
        <begin position="272"/>
        <end position="290"/>
    </location>
</feature>
<feature type="transmembrane region" description="Helical" evidence="5">
    <location>
        <begin position="36"/>
        <end position="61"/>
    </location>
</feature>
<evidence type="ECO:0000256" key="5">
    <source>
        <dbReference type="SAM" id="Phobius"/>
    </source>
</evidence>
<proteinExistence type="predicted"/>
<feature type="transmembrane region" description="Helical" evidence="5">
    <location>
        <begin position="237"/>
        <end position="260"/>
    </location>
</feature>
<dbReference type="AlphaFoldDB" id="A0A845DTU6"/>
<dbReference type="PANTHER" id="PTHR10846:SF8">
    <property type="entry name" value="INNER MEMBRANE PROTEIN YRBG"/>
    <property type="match status" value="1"/>
</dbReference>
<feature type="transmembrane region" description="Helical" evidence="5">
    <location>
        <begin position="172"/>
        <end position="193"/>
    </location>
</feature>
<feature type="transmembrane region" description="Helical" evidence="5">
    <location>
        <begin position="208"/>
        <end position="230"/>
    </location>
</feature>
<feature type="transmembrane region" description="Helical" evidence="5">
    <location>
        <begin position="129"/>
        <end position="151"/>
    </location>
</feature>
<keyword evidence="4 5" id="KW-0472">Membrane</keyword>
<dbReference type="InterPro" id="IPR044880">
    <property type="entry name" value="NCX_ion-bd_dom_sf"/>
</dbReference>
<name>A0A845DTU6_9BACI</name>
<evidence type="ECO:0000313" key="7">
    <source>
        <dbReference type="EMBL" id="MYL20900.1"/>
    </source>
</evidence>
<evidence type="ECO:0000256" key="4">
    <source>
        <dbReference type="ARBA" id="ARBA00023136"/>
    </source>
</evidence>
<dbReference type="InterPro" id="IPR004837">
    <property type="entry name" value="NaCa_Exmemb"/>
</dbReference>
<dbReference type="Gene3D" id="1.20.1420.30">
    <property type="entry name" value="NCX, central ion-binding region"/>
    <property type="match status" value="1"/>
</dbReference>
<dbReference type="GO" id="GO:0005886">
    <property type="term" value="C:plasma membrane"/>
    <property type="evidence" value="ECO:0007669"/>
    <property type="project" value="TreeGrafter"/>
</dbReference>
<dbReference type="GO" id="GO:0005262">
    <property type="term" value="F:calcium channel activity"/>
    <property type="evidence" value="ECO:0007669"/>
    <property type="project" value="TreeGrafter"/>
</dbReference>
<evidence type="ECO:0000256" key="1">
    <source>
        <dbReference type="ARBA" id="ARBA00004141"/>
    </source>
</evidence>
<keyword evidence="2 5" id="KW-0812">Transmembrane</keyword>
<accession>A0A845DTU6</accession>
<organism evidence="7 8">
    <name type="scientific">Halobacillus litoralis</name>
    <dbReference type="NCBI Taxonomy" id="45668"/>
    <lineage>
        <taxon>Bacteria</taxon>
        <taxon>Bacillati</taxon>
        <taxon>Bacillota</taxon>
        <taxon>Bacilli</taxon>
        <taxon>Bacillales</taxon>
        <taxon>Bacillaceae</taxon>
        <taxon>Halobacillus</taxon>
    </lineage>
</organism>
<comment type="caution">
    <text evidence="7">The sequence shown here is derived from an EMBL/GenBank/DDBJ whole genome shotgun (WGS) entry which is preliminary data.</text>
</comment>
<dbReference type="Proteomes" id="UP000460949">
    <property type="component" value="Unassembled WGS sequence"/>
</dbReference>
<keyword evidence="3 5" id="KW-1133">Transmembrane helix</keyword>
<dbReference type="PANTHER" id="PTHR10846">
    <property type="entry name" value="SODIUM/POTASSIUM/CALCIUM EXCHANGER"/>
    <property type="match status" value="1"/>
</dbReference>
<feature type="domain" description="Sodium/calcium exchanger membrane region" evidence="6">
    <location>
        <begin position="3"/>
        <end position="146"/>
    </location>
</feature>
<dbReference type="GO" id="GO:0006874">
    <property type="term" value="P:intracellular calcium ion homeostasis"/>
    <property type="evidence" value="ECO:0007669"/>
    <property type="project" value="TreeGrafter"/>
</dbReference>
<reference evidence="7 8" key="1">
    <citation type="submission" date="2019-11" db="EMBL/GenBank/DDBJ databases">
        <title>Genome sequences of 17 halophilic strains isolated from different environments.</title>
        <authorList>
            <person name="Furrow R.E."/>
        </authorList>
    </citation>
    <scope>NUCLEOTIDE SEQUENCE [LARGE SCALE GENOMIC DNA]</scope>
    <source>
        <strain evidence="7 8">22511_23_Filter</strain>
    </source>
</reference>
<feature type="transmembrane region" description="Helical" evidence="5">
    <location>
        <begin position="67"/>
        <end position="85"/>
    </location>
</feature>
<comment type="subcellular location">
    <subcellularLocation>
        <location evidence="1">Membrane</location>
        <topology evidence="1">Multi-pass membrane protein</topology>
    </subcellularLocation>
</comment>
<protein>
    <submittedName>
        <fullName evidence="7">Sodium:calcium antiporter</fullName>
    </submittedName>
</protein>
<dbReference type="InterPro" id="IPR004481">
    <property type="entry name" value="K/Na/Ca-exchanger"/>
</dbReference>
<feature type="domain" description="Sodium/calcium exchanger membrane region" evidence="6">
    <location>
        <begin position="174"/>
        <end position="315"/>
    </location>
</feature>
<sequence>MVYFIFLLSAVIVVYAAVYLNRFGDVISRKSTLSGAVVGTFLIAGATSLPELTTSLTAVYIDNPDIAVGNMLGSNVFNLLIIAVVDMIYRKRKMFNAIDEKQHMPTAVAGIVFTLIVVAALILPFDFSLFNIGIEMFILVGLYIAATRFINQGEEEEIDEAAAVGKDYSLKGAVTGFIITALLVFASGSALSISGDQLAQQTGMSSSFVGSFLIAASTSLPELVTVLVAMKMSNYGMALGSILGSNLFNLQLLAVTDIFYQKGAILQSLSSTHLPVALLSAAMLFLTVFMVNRKPKENSFRYAVPSLIMIVIYFAASYQMF</sequence>
<feature type="transmembrane region" description="Helical" evidence="5">
    <location>
        <begin position="106"/>
        <end position="123"/>
    </location>
</feature>
<dbReference type="Pfam" id="PF01699">
    <property type="entry name" value="Na_Ca_ex"/>
    <property type="match status" value="2"/>
</dbReference>
<dbReference type="GO" id="GO:0008273">
    <property type="term" value="F:calcium, potassium:sodium antiporter activity"/>
    <property type="evidence" value="ECO:0007669"/>
    <property type="project" value="TreeGrafter"/>
</dbReference>
<evidence type="ECO:0000256" key="3">
    <source>
        <dbReference type="ARBA" id="ARBA00022989"/>
    </source>
</evidence>
<evidence type="ECO:0000259" key="6">
    <source>
        <dbReference type="Pfam" id="PF01699"/>
    </source>
</evidence>
<dbReference type="OrthoDB" id="9794225at2"/>
<dbReference type="EMBL" id="WMET01000003">
    <property type="protein sequence ID" value="MYL20900.1"/>
    <property type="molecule type" value="Genomic_DNA"/>
</dbReference>
<dbReference type="RefSeq" id="WP_160838111.1">
    <property type="nucleotide sequence ID" value="NZ_WMET01000003.1"/>
</dbReference>
<feature type="transmembrane region" description="Helical" evidence="5">
    <location>
        <begin position="6"/>
        <end position="24"/>
    </location>
</feature>